<evidence type="ECO:0000313" key="1">
    <source>
        <dbReference type="EMBL" id="MDH8678180.1"/>
    </source>
</evidence>
<dbReference type="EMBL" id="JARYZI010000004">
    <property type="protein sequence ID" value="MDH8678180.1"/>
    <property type="molecule type" value="Genomic_DNA"/>
</dbReference>
<keyword evidence="2" id="KW-1185">Reference proteome</keyword>
<gene>
    <name evidence="1" type="ORF">QE109_08475</name>
</gene>
<proteinExistence type="predicted"/>
<evidence type="ECO:0000313" key="2">
    <source>
        <dbReference type="Proteomes" id="UP001158045"/>
    </source>
</evidence>
<dbReference type="Proteomes" id="UP001158045">
    <property type="component" value="Unassembled WGS sequence"/>
</dbReference>
<reference evidence="1 2" key="1">
    <citation type="submission" date="2023-04" db="EMBL/GenBank/DDBJ databases">
        <title>Fusibacter bizertensis strain WBS, isolated from littoral bottom sediments of the Arctic seas - biochemical and genomic analysis.</title>
        <authorList>
            <person name="Brioukhanov A.L."/>
        </authorList>
    </citation>
    <scope>NUCLEOTIDE SEQUENCE [LARGE SCALE GENOMIC DNA]</scope>
    <source>
        <strain evidence="1 2">WBS</strain>
    </source>
</reference>
<sequence length="213" mass="24912">MSAFLGPIHYWLYDKVKWHEELLDEIYNQMNNQVSYEYNASDLALLKQNLEAQFGSPVVADLADVIETDNIHGWLQLKIQSLEYRMAGAITKGLENQWIDFSTLEALYRSNGVKAYKSYKGNLRTPQEMFKGIYDYLLEGMPCDRVNQPTASEENFISWEKRICLHTEFWHAVGGDINVYNQLREKWLDGFITSDYELLCMDHQAYKLSRRTA</sequence>
<dbReference type="RefSeq" id="WP_281094008.1">
    <property type="nucleotide sequence ID" value="NZ_JARYZI010000004.1"/>
</dbReference>
<name>A0ABT6NCM7_9FIRM</name>
<protein>
    <submittedName>
        <fullName evidence="1">Uncharacterized protein</fullName>
    </submittedName>
</protein>
<organism evidence="1 2">
    <name type="scientific">Fusibacter bizertensis</name>
    <dbReference type="NCBI Taxonomy" id="1488331"/>
    <lineage>
        <taxon>Bacteria</taxon>
        <taxon>Bacillati</taxon>
        <taxon>Bacillota</taxon>
        <taxon>Clostridia</taxon>
        <taxon>Eubacteriales</taxon>
        <taxon>Eubacteriales Family XII. Incertae Sedis</taxon>
        <taxon>Fusibacter</taxon>
    </lineage>
</organism>
<comment type="caution">
    <text evidence="1">The sequence shown here is derived from an EMBL/GenBank/DDBJ whole genome shotgun (WGS) entry which is preliminary data.</text>
</comment>
<accession>A0ABT6NCM7</accession>